<dbReference type="EMBL" id="CM007905">
    <property type="protein sequence ID" value="OTF90691.1"/>
    <property type="molecule type" value="Genomic_DNA"/>
</dbReference>
<sequence length="134" mass="15056">MCTQPNGLLDLQNSSLKIFKQEVGWTNTGKSIVIRVGIKGGLSLFAIHARFWRQKSLSSAKINMQKEAPSVKDKKENQLELTDLLGDMTDSAGSSQIQKMSVNILHGYPGVLQLSYGLMWIWELMQRMAMKLID</sequence>
<keyword evidence="3" id="KW-1185">Reference proteome</keyword>
<reference evidence="1 3" key="1">
    <citation type="journal article" date="2017" name="Nature">
        <title>The sunflower genome provides insights into oil metabolism, flowering and Asterid evolution.</title>
        <authorList>
            <person name="Badouin H."/>
            <person name="Gouzy J."/>
            <person name="Grassa C.J."/>
            <person name="Murat F."/>
            <person name="Staton S.E."/>
            <person name="Cottret L."/>
            <person name="Lelandais-Briere C."/>
            <person name="Owens G.L."/>
            <person name="Carrere S."/>
            <person name="Mayjonade B."/>
            <person name="Legrand L."/>
            <person name="Gill N."/>
            <person name="Kane N.C."/>
            <person name="Bowers J.E."/>
            <person name="Hubner S."/>
            <person name="Bellec A."/>
            <person name="Berard A."/>
            <person name="Berges H."/>
            <person name="Blanchet N."/>
            <person name="Boniface M.C."/>
            <person name="Brunel D."/>
            <person name="Catrice O."/>
            <person name="Chaidir N."/>
            <person name="Claudel C."/>
            <person name="Donnadieu C."/>
            <person name="Faraut T."/>
            <person name="Fievet G."/>
            <person name="Helmstetter N."/>
            <person name="King M."/>
            <person name="Knapp S.J."/>
            <person name="Lai Z."/>
            <person name="Le Paslier M.C."/>
            <person name="Lippi Y."/>
            <person name="Lorenzon L."/>
            <person name="Mandel J.R."/>
            <person name="Marage G."/>
            <person name="Marchand G."/>
            <person name="Marquand E."/>
            <person name="Bret-Mestries E."/>
            <person name="Morien E."/>
            <person name="Nambeesan S."/>
            <person name="Nguyen T."/>
            <person name="Pegot-Espagnet P."/>
            <person name="Pouilly N."/>
            <person name="Raftis F."/>
            <person name="Sallet E."/>
            <person name="Schiex T."/>
            <person name="Thomas J."/>
            <person name="Vandecasteele C."/>
            <person name="Vares D."/>
            <person name="Vear F."/>
            <person name="Vautrin S."/>
            <person name="Crespi M."/>
            <person name="Mangin B."/>
            <person name="Burke J.M."/>
            <person name="Salse J."/>
            <person name="Munos S."/>
            <person name="Vincourt P."/>
            <person name="Rieseberg L.H."/>
            <person name="Langlade N.B."/>
        </authorList>
    </citation>
    <scope>NUCLEOTIDE SEQUENCE [LARGE SCALE GENOMIC DNA]</scope>
    <source>
        <strain evidence="3">cv. SF193</strain>
        <tissue evidence="1">Leaves</tissue>
    </source>
</reference>
<accession>A0A251S0K3</accession>
<dbReference type="EMBL" id="MNCJ02000331">
    <property type="protein sequence ID" value="KAF5758419.1"/>
    <property type="molecule type" value="Genomic_DNA"/>
</dbReference>
<organism evidence="2 3">
    <name type="scientific">Helianthus annuus</name>
    <name type="common">Common sunflower</name>
    <dbReference type="NCBI Taxonomy" id="4232"/>
    <lineage>
        <taxon>Eukaryota</taxon>
        <taxon>Viridiplantae</taxon>
        <taxon>Streptophyta</taxon>
        <taxon>Embryophyta</taxon>
        <taxon>Tracheophyta</taxon>
        <taxon>Spermatophyta</taxon>
        <taxon>Magnoliopsida</taxon>
        <taxon>eudicotyledons</taxon>
        <taxon>Gunneridae</taxon>
        <taxon>Pentapetalae</taxon>
        <taxon>asterids</taxon>
        <taxon>campanulids</taxon>
        <taxon>Asterales</taxon>
        <taxon>Asteraceae</taxon>
        <taxon>Asteroideae</taxon>
        <taxon>Heliantheae alliance</taxon>
        <taxon>Heliantheae</taxon>
        <taxon>Helianthus</taxon>
    </lineage>
</organism>
<proteinExistence type="predicted"/>
<evidence type="ECO:0000313" key="2">
    <source>
        <dbReference type="EMBL" id="OTF90691.1"/>
    </source>
</evidence>
<gene>
    <name evidence="2" type="ORF">HannXRQ_Chr16g0502341</name>
    <name evidence="1" type="ORF">HanXRQr2_Chr16g0728991</name>
</gene>
<evidence type="ECO:0000313" key="1">
    <source>
        <dbReference type="EMBL" id="KAF5758419.1"/>
    </source>
</evidence>
<dbReference type="AlphaFoldDB" id="A0A251S0K3"/>
<reference evidence="1" key="3">
    <citation type="submission" date="2020-06" db="EMBL/GenBank/DDBJ databases">
        <title>Helianthus annuus Genome sequencing and assembly Release 2.</title>
        <authorList>
            <person name="Gouzy J."/>
            <person name="Langlade N."/>
            <person name="Munos S."/>
        </authorList>
    </citation>
    <scope>NUCLEOTIDE SEQUENCE</scope>
    <source>
        <tissue evidence="1">Leaves</tissue>
    </source>
</reference>
<dbReference type="Gramene" id="mRNA:HanXRQr2_Chr16g0728991">
    <property type="protein sequence ID" value="mRNA:HanXRQr2_Chr16g0728991"/>
    <property type="gene ID" value="HanXRQr2_Chr16g0728991"/>
</dbReference>
<evidence type="ECO:0000313" key="3">
    <source>
        <dbReference type="Proteomes" id="UP000215914"/>
    </source>
</evidence>
<dbReference type="Proteomes" id="UP000215914">
    <property type="component" value="Chromosome 16"/>
</dbReference>
<dbReference type="InParanoid" id="A0A251S0K3"/>
<reference evidence="2" key="2">
    <citation type="submission" date="2017-02" db="EMBL/GenBank/DDBJ databases">
        <title>Sunflower complete genome.</title>
        <authorList>
            <person name="Langlade N."/>
            <person name="Munos S."/>
        </authorList>
    </citation>
    <scope>NUCLEOTIDE SEQUENCE [LARGE SCALE GENOMIC DNA]</scope>
    <source>
        <tissue evidence="2">Leaves</tissue>
    </source>
</reference>
<name>A0A251S0K3_HELAN</name>
<protein>
    <submittedName>
        <fullName evidence="2">Uncharacterized protein</fullName>
    </submittedName>
</protein>